<dbReference type="STRING" id="1630136.AS592_10375"/>
<protein>
    <recommendedName>
        <fullName evidence="2">LysM domain-containing protein</fullName>
    </recommendedName>
</protein>
<dbReference type="GO" id="GO:0008932">
    <property type="term" value="F:lytic endotransglycosylase activity"/>
    <property type="evidence" value="ECO:0007669"/>
    <property type="project" value="TreeGrafter"/>
</dbReference>
<proteinExistence type="predicted"/>
<name>A0A151CJP3_9BACT</name>
<dbReference type="Pfam" id="PF01476">
    <property type="entry name" value="LysM"/>
    <property type="match status" value="2"/>
</dbReference>
<evidence type="ECO:0000313" key="3">
    <source>
        <dbReference type="EMBL" id="KYJ87768.1"/>
    </source>
</evidence>
<dbReference type="SUPFAM" id="SSF54106">
    <property type="entry name" value="LysM domain"/>
    <property type="match status" value="2"/>
</dbReference>
<sequence>MTGGTTECNPYSSRLIKAKEVVYDIDKRKLIVTKTLPVPGKKPKMKVVSVADMIEKYVKVEDSMRYRGSHDIVIKTTEKKEKLTREEELKRQRQKVIEKIEALKKAQEEKQLEELRLAEEKRKKAEEEKKKNQGYYTIVKGDTLSTIAAKYGMKTKDLRALNQLDKDAKIRIGKKLLIPFSQEIIDAIASGEYKVQSDDTLISIARKFNLSPKEVAKFNDLKSTAVLRVGKTIQLPLPYRIKALKAKKKAEAAEKKLAKALKKGKGSKLIRGFGKHKLRVTATAYSSHRGQTDKTPFLAAWNNRIRPGMKIIAVSRDLLTKYGLRNGSKVRIGGLPGIYRVRDKMNKRYRKRIDIYMGVNRRKALRWGRRSVILYW</sequence>
<dbReference type="PROSITE" id="PS51782">
    <property type="entry name" value="LYSM"/>
    <property type="match status" value="2"/>
</dbReference>
<feature type="domain" description="LysM" evidence="2">
    <location>
        <begin position="134"/>
        <end position="178"/>
    </location>
</feature>
<organism evidence="3 4">
    <name type="scientific">Sulfurovum riftiae</name>
    <dbReference type="NCBI Taxonomy" id="1630136"/>
    <lineage>
        <taxon>Bacteria</taxon>
        <taxon>Pseudomonadati</taxon>
        <taxon>Campylobacterota</taxon>
        <taxon>Epsilonproteobacteria</taxon>
        <taxon>Campylobacterales</taxon>
        <taxon>Sulfurovaceae</taxon>
        <taxon>Sulfurovum</taxon>
    </lineage>
</organism>
<dbReference type="Proteomes" id="UP000075359">
    <property type="component" value="Unassembled WGS sequence"/>
</dbReference>
<dbReference type="SMART" id="SM00257">
    <property type="entry name" value="LysM"/>
    <property type="match status" value="2"/>
</dbReference>
<evidence type="ECO:0000313" key="4">
    <source>
        <dbReference type="Proteomes" id="UP000075359"/>
    </source>
</evidence>
<dbReference type="Gene3D" id="3.10.350.10">
    <property type="entry name" value="LysM domain"/>
    <property type="match status" value="2"/>
</dbReference>
<gene>
    <name evidence="3" type="ORF">AS592_10375</name>
</gene>
<feature type="coiled-coil region" evidence="1">
    <location>
        <begin position="79"/>
        <end position="135"/>
    </location>
</feature>
<dbReference type="InterPro" id="IPR059180">
    <property type="entry name" value="3D_YorM"/>
</dbReference>
<dbReference type="InterPro" id="IPR036779">
    <property type="entry name" value="LysM_dom_sf"/>
</dbReference>
<feature type="domain" description="LysM" evidence="2">
    <location>
        <begin position="191"/>
        <end position="235"/>
    </location>
</feature>
<keyword evidence="4" id="KW-1185">Reference proteome</keyword>
<evidence type="ECO:0000259" key="2">
    <source>
        <dbReference type="PROSITE" id="PS51782"/>
    </source>
</evidence>
<dbReference type="CDD" id="cd00118">
    <property type="entry name" value="LysM"/>
    <property type="match status" value="2"/>
</dbReference>
<keyword evidence="1" id="KW-0175">Coiled coil</keyword>
<comment type="caution">
    <text evidence="3">The sequence shown here is derived from an EMBL/GenBank/DDBJ whole genome shotgun (WGS) entry which is preliminary data.</text>
</comment>
<dbReference type="PANTHER" id="PTHR33734">
    <property type="entry name" value="LYSM DOMAIN-CONTAINING GPI-ANCHORED PROTEIN 2"/>
    <property type="match status" value="1"/>
</dbReference>
<dbReference type="CDD" id="cd14667">
    <property type="entry name" value="3D_containing_proteins"/>
    <property type="match status" value="1"/>
</dbReference>
<evidence type="ECO:0000256" key="1">
    <source>
        <dbReference type="SAM" id="Coils"/>
    </source>
</evidence>
<dbReference type="PANTHER" id="PTHR33734:SF22">
    <property type="entry name" value="MEMBRANE-BOUND LYTIC MUREIN TRANSGLYCOSYLASE D"/>
    <property type="match status" value="1"/>
</dbReference>
<reference evidence="3 4" key="1">
    <citation type="submission" date="2015-11" db="EMBL/GenBank/DDBJ databases">
        <title>Draft genome of Sulfurovum riftiae 1812E, a member of the Epsilonproteobacteria isolated from the tube of the deep-sea hydrothermal vent tubewom Riftia pachyptila.</title>
        <authorList>
            <person name="Vetriani C."/>
            <person name="Giovannelli D."/>
        </authorList>
    </citation>
    <scope>NUCLEOTIDE SEQUENCE [LARGE SCALE GENOMIC DNA]</scope>
    <source>
        <strain evidence="3 4">1812E</strain>
    </source>
</reference>
<dbReference type="AlphaFoldDB" id="A0A151CJP3"/>
<dbReference type="EMBL" id="LNKT01000001">
    <property type="protein sequence ID" value="KYJ87768.1"/>
    <property type="molecule type" value="Genomic_DNA"/>
</dbReference>
<accession>A0A151CJP3</accession>
<dbReference type="InterPro" id="IPR018392">
    <property type="entry name" value="LysM"/>
</dbReference>